<dbReference type="PANTHER" id="PTHR43542">
    <property type="entry name" value="METHYLTRANSFERASE"/>
    <property type="match status" value="1"/>
</dbReference>
<evidence type="ECO:0000256" key="2">
    <source>
        <dbReference type="ARBA" id="ARBA00022679"/>
    </source>
</evidence>
<sequence length="181" mass="20030">MRVIAGKYKKLKIEAAAGMTSRPTTDKIKENIFNILGPLDGIGLDLFAGSGGLGIEGLSRGLESVIFVDGSREAVTAIRKNIEAIDEQVEVYRNDAFRALKALKKRDIKFDIIFLDPPYQKGLLNKALEQIEEFQLLKPDGLMMCECGKDEAVNPRSFSVIKEEVYGTVKISILKGVQHDD</sequence>
<dbReference type="GO" id="GO:0003676">
    <property type="term" value="F:nucleic acid binding"/>
    <property type="evidence" value="ECO:0007669"/>
    <property type="project" value="InterPro"/>
</dbReference>
<dbReference type="EMBL" id="SCWA01000002">
    <property type="protein sequence ID" value="TDL98786.1"/>
    <property type="molecule type" value="Genomic_DNA"/>
</dbReference>
<dbReference type="InterPro" id="IPR029063">
    <property type="entry name" value="SAM-dependent_MTases_sf"/>
</dbReference>
<reference evidence="3 4" key="1">
    <citation type="submission" date="2019-01" db="EMBL/GenBank/DDBJ databases">
        <title>Draft genome sequences of the type strains of six Macrococcus species.</title>
        <authorList>
            <person name="Mazhar S."/>
            <person name="Altermann E."/>
            <person name="Hill C."/>
            <person name="Mcauliffe O."/>
        </authorList>
    </citation>
    <scope>NUCLEOTIDE SEQUENCE [LARGE SCALE GENOMIC DNA]</scope>
    <source>
        <strain evidence="3 4">CCM4811</strain>
    </source>
</reference>
<protein>
    <submittedName>
        <fullName evidence="3">16S rRNA (Guanine(966)-N(2))-methyltransferase RsmD</fullName>
        <ecNumber evidence="3">2.1.1.171</ecNumber>
    </submittedName>
</protein>
<dbReference type="OrthoDB" id="9803017at2"/>
<dbReference type="PROSITE" id="PS00092">
    <property type="entry name" value="N6_MTASE"/>
    <property type="match status" value="1"/>
</dbReference>
<keyword evidence="4" id="KW-1185">Reference proteome</keyword>
<dbReference type="Proteomes" id="UP000295310">
    <property type="component" value="Unassembled WGS sequence"/>
</dbReference>
<dbReference type="PIRSF" id="PIRSF004553">
    <property type="entry name" value="CHP00095"/>
    <property type="match status" value="1"/>
</dbReference>
<evidence type="ECO:0000313" key="3">
    <source>
        <dbReference type="EMBL" id="TDL98786.1"/>
    </source>
</evidence>
<keyword evidence="2 3" id="KW-0808">Transferase</keyword>
<dbReference type="RefSeq" id="WP_133431048.1">
    <property type="nucleotide sequence ID" value="NZ_CP092172.1"/>
</dbReference>
<dbReference type="PANTHER" id="PTHR43542:SF1">
    <property type="entry name" value="METHYLTRANSFERASE"/>
    <property type="match status" value="1"/>
</dbReference>
<comment type="caution">
    <text evidence="3">The sequence shown here is derived from an EMBL/GenBank/DDBJ whole genome shotgun (WGS) entry which is preliminary data.</text>
</comment>
<evidence type="ECO:0000256" key="1">
    <source>
        <dbReference type="ARBA" id="ARBA00022603"/>
    </source>
</evidence>
<proteinExistence type="predicted"/>
<dbReference type="InterPro" id="IPR002052">
    <property type="entry name" value="DNA_methylase_N6_adenine_CS"/>
</dbReference>
<evidence type="ECO:0000313" key="4">
    <source>
        <dbReference type="Proteomes" id="UP000295310"/>
    </source>
</evidence>
<dbReference type="GO" id="GO:0052913">
    <property type="term" value="F:16S rRNA (guanine(966)-N(2))-methyltransferase activity"/>
    <property type="evidence" value="ECO:0007669"/>
    <property type="project" value="UniProtKB-EC"/>
</dbReference>
<organism evidence="3 4">
    <name type="scientific">Macrococcus brunensis</name>
    <dbReference type="NCBI Taxonomy" id="198483"/>
    <lineage>
        <taxon>Bacteria</taxon>
        <taxon>Bacillati</taxon>
        <taxon>Bacillota</taxon>
        <taxon>Bacilli</taxon>
        <taxon>Bacillales</taxon>
        <taxon>Staphylococcaceae</taxon>
        <taxon>Macrococcus</taxon>
    </lineage>
</organism>
<name>A0A4V6PPM4_9STAP</name>
<gene>
    <name evidence="3" type="primary">rsmD</name>
    <name evidence="3" type="ORF">ERX27_01450</name>
</gene>
<keyword evidence="1 3" id="KW-0489">Methyltransferase</keyword>
<dbReference type="AlphaFoldDB" id="A0A4V6PPM4"/>
<dbReference type="EC" id="2.1.1.171" evidence="3"/>
<dbReference type="NCBIfam" id="TIGR00095">
    <property type="entry name" value="16S rRNA (guanine(966)-N(2))-methyltransferase RsmD"/>
    <property type="match status" value="1"/>
</dbReference>
<dbReference type="Pfam" id="PF03602">
    <property type="entry name" value="Cons_hypoth95"/>
    <property type="match status" value="1"/>
</dbReference>
<dbReference type="SUPFAM" id="SSF53335">
    <property type="entry name" value="S-adenosyl-L-methionine-dependent methyltransferases"/>
    <property type="match status" value="1"/>
</dbReference>
<accession>A0A4V6PPM4</accession>
<dbReference type="InterPro" id="IPR004398">
    <property type="entry name" value="RNA_MeTrfase_RsmD"/>
</dbReference>
<dbReference type="CDD" id="cd02440">
    <property type="entry name" value="AdoMet_MTases"/>
    <property type="match status" value="1"/>
</dbReference>
<dbReference type="Gene3D" id="3.40.50.150">
    <property type="entry name" value="Vaccinia Virus protein VP39"/>
    <property type="match status" value="1"/>
</dbReference>